<proteinExistence type="predicted"/>
<dbReference type="SUPFAM" id="SSF48452">
    <property type="entry name" value="TPR-like"/>
    <property type="match status" value="1"/>
</dbReference>
<dbReference type="Gene3D" id="1.25.40.10">
    <property type="entry name" value="Tetratricopeptide repeat domain"/>
    <property type="match status" value="1"/>
</dbReference>
<dbReference type="AlphaFoldDB" id="A0A1A9WZB2"/>
<evidence type="ECO:0000313" key="1">
    <source>
        <dbReference type="EnsemblMetazoa" id="GBRI038244-PA"/>
    </source>
</evidence>
<accession>A0A1A9WZB2</accession>
<keyword evidence="2" id="KW-1185">Reference proteome</keyword>
<name>A0A1A9WZB2_9MUSC</name>
<reference evidence="2" key="1">
    <citation type="submission" date="2014-03" db="EMBL/GenBank/DDBJ databases">
        <authorList>
            <person name="Aksoy S."/>
            <person name="Warren W."/>
            <person name="Wilson R.K."/>
        </authorList>
    </citation>
    <scope>NUCLEOTIDE SEQUENCE [LARGE SCALE GENOMIC DNA]</scope>
    <source>
        <strain evidence="2">IAEA</strain>
    </source>
</reference>
<dbReference type="VEuPathDB" id="VectorBase:GBRI038244"/>
<evidence type="ECO:0008006" key="3">
    <source>
        <dbReference type="Google" id="ProtNLM"/>
    </source>
</evidence>
<organism evidence="1 2">
    <name type="scientific">Glossina brevipalpis</name>
    <dbReference type="NCBI Taxonomy" id="37001"/>
    <lineage>
        <taxon>Eukaryota</taxon>
        <taxon>Metazoa</taxon>
        <taxon>Ecdysozoa</taxon>
        <taxon>Arthropoda</taxon>
        <taxon>Hexapoda</taxon>
        <taxon>Insecta</taxon>
        <taxon>Pterygota</taxon>
        <taxon>Neoptera</taxon>
        <taxon>Endopterygota</taxon>
        <taxon>Diptera</taxon>
        <taxon>Brachycera</taxon>
        <taxon>Muscomorpha</taxon>
        <taxon>Hippoboscoidea</taxon>
        <taxon>Glossinidae</taxon>
        <taxon>Glossina</taxon>
    </lineage>
</organism>
<dbReference type="InterPro" id="IPR011990">
    <property type="entry name" value="TPR-like_helical_dom_sf"/>
</dbReference>
<protein>
    <recommendedName>
        <fullName evidence="3">MalT-like TPR region domain-containing protein</fullName>
    </recommendedName>
</protein>
<dbReference type="Proteomes" id="UP000091820">
    <property type="component" value="Unassembled WGS sequence"/>
</dbReference>
<dbReference type="SMART" id="SM00028">
    <property type="entry name" value="TPR"/>
    <property type="match status" value="2"/>
</dbReference>
<evidence type="ECO:0000313" key="2">
    <source>
        <dbReference type="Proteomes" id="UP000091820"/>
    </source>
</evidence>
<sequence length="463" mass="54010">MPKKEKYHFNITYDRKEVKKHIAGIAFKEARRVTGPLYDVLITELLEDGLTYTARHFQIEVNTEDEYFKDNVIRDRLKERPSLLLDIYDKCRMAEKMALLPNYEGLHTTFDLLYQVILKLQTPQNLKYDWLLQDLFQIVTRIGEKLGAKSRRSDQPLCLIYFAYAKILSERLGKHETALKYYDMSMKLAVDRNWLADVMYLKKEGYSKITQELARKKAKSLLELSRLNMSIDMDRALSFSRKALLILSEGGRIANQTDIIDTLLTSAEIYVEEKHYRLASKTLEDVENELKFLAVNKYEPIMSLRLSLSKAIALLNLNDEEQSMQYFLKALVLARELGKKEHEAKAMLNLGKLQELSNQKSWAKASFKKAIKFYSAVGDIQNYRRSSYFLADTMCHSLFPLILDLIKGSRIFCHRYMLRRWKNQMQPFWFCGTMAKLYDSKDDINCLVHEDIASEVGTALVDI</sequence>
<dbReference type="EnsemblMetazoa" id="GBRI038244-RA">
    <property type="protein sequence ID" value="GBRI038244-PA"/>
    <property type="gene ID" value="GBRI038244"/>
</dbReference>
<reference evidence="1" key="2">
    <citation type="submission" date="2020-05" db="UniProtKB">
        <authorList>
            <consortium name="EnsemblMetazoa"/>
        </authorList>
    </citation>
    <scope>IDENTIFICATION</scope>
    <source>
        <strain evidence="1">IAEA</strain>
    </source>
</reference>
<dbReference type="InterPro" id="IPR019734">
    <property type="entry name" value="TPR_rpt"/>
</dbReference>